<sequence length="77" mass="8901">MCILKLPIVLLVLSVAVNHLKAPPVERQERVVLVFSRNMLAELRRKPKRESGKPRVIRWKNGNATLSHVPHNAWQIF</sequence>
<evidence type="ECO:0000313" key="3">
    <source>
        <dbReference type="Proteomes" id="UP000001811"/>
    </source>
</evidence>
<reference evidence="2" key="2">
    <citation type="submission" date="2025-08" db="UniProtKB">
        <authorList>
            <consortium name="Ensembl"/>
        </authorList>
    </citation>
    <scope>IDENTIFICATION</scope>
    <source>
        <strain evidence="2">Thorbecke</strain>
    </source>
</reference>
<reference evidence="2" key="3">
    <citation type="submission" date="2025-09" db="UniProtKB">
        <authorList>
            <consortium name="Ensembl"/>
        </authorList>
    </citation>
    <scope>IDENTIFICATION</scope>
    <source>
        <strain evidence="2">Thorbecke</strain>
    </source>
</reference>
<keyword evidence="1" id="KW-0732">Signal</keyword>
<dbReference type="Proteomes" id="UP000001811">
    <property type="component" value="Chromosome 8"/>
</dbReference>
<feature type="chain" id="PRO_5023926019" description="Islet amyloid polypeptide" evidence="1">
    <location>
        <begin position="23"/>
        <end position="77"/>
    </location>
</feature>
<feature type="signal peptide" evidence="1">
    <location>
        <begin position="1"/>
        <end position="22"/>
    </location>
</feature>
<dbReference type="Ensembl" id="ENSOCUT00000002938.3">
    <property type="protein sequence ID" value="ENSOCUP00000002553.3"/>
    <property type="gene ID" value="ENSOCUG00000002938.3"/>
</dbReference>
<dbReference type="Bgee" id="ENSOCUG00000002938">
    <property type="expression patterns" value="Expressed in liver and 3 other cell types or tissues"/>
</dbReference>
<reference evidence="2 3" key="1">
    <citation type="journal article" date="2011" name="Nature">
        <title>A high-resolution map of human evolutionary constraint using 29 mammals.</title>
        <authorList>
            <person name="Lindblad-Toh K."/>
            <person name="Garber M."/>
            <person name="Zuk O."/>
            <person name="Lin M.F."/>
            <person name="Parker B.J."/>
            <person name="Washietl S."/>
            <person name="Kheradpour P."/>
            <person name="Ernst J."/>
            <person name="Jordan G."/>
            <person name="Mauceli E."/>
            <person name="Ward L.D."/>
            <person name="Lowe C.B."/>
            <person name="Holloway A.K."/>
            <person name="Clamp M."/>
            <person name="Gnerre S."/>
            <person name="Alfoldi J."/>
            <person name="Beal K."/>
            <person name="Chang J."/>
            <person name="Clawson H."/>
            <person name="Cuff J."/>
            <person name="Di Palma F."/>
            <person name="Fitzgerald S."/>
            <person name="Flicek P."/>
            <person name="Guttman M."/>
            <person name="Hubisz M.J."/>
            <person name="Jaffe D.B."/>
            <person name="Jungreis I."/>
            <person name="Kent W.J."/>
            <person name="Kostka D."/>
            <person name="Lara M."/>
            <person name="Martins A.L."/>
            <person name="Massingham T."/>
            <person name="Moltke I."/>
            <person name="Raney B.J."/>
            <person name="Rasmussen M.D."/>
            <person name="Robinson J."/>
            <person name="Stark A."/>
            <person name="Vilella A.J."/>
            <person name="Wen J."/>
            <person name="Xie X."/>
            <person name="Zody M.C."/>
            <person name="Baldwin J."/>
            <person name="Bloom T."/>
            <person name="Chin C.W."/>
            <person name="Heiman D."/>
            <person name="Nicol R."/>
            <person name="Nusbaum C."/>
            <person name="Young S."/>
            <person name="Wilkinson J."/>
            <person name="Worley K.C."/>
            <person name="Kovar C.L."/>
            <person name="Muzny D.M."/>
            <person name="Gibbs R.A."/>
            <person name="Cree A."/>
            <person name="Dihn H.H."/>
            <person name="Fowler G."/>
            <person name="Jhangiani S."/>
            <person name="Joshi V."/>
            <person name="Lee S."/>
            <person name="Lewis L.R."/>
            <person name="Nazareth L.V."/>
            <person name="Okwuonu G."/>
            <person name="Santibanez J."/>
            <person name="Warren W.C."/>
            <person name="Mardis E.R."/>
            <person name="Weinstock G.M."/>
            <person name="Wilson R.K."/>
            <person name="Delehaunty K."/>
            <person name="Dooling D."/>
            <person name="Fronik C."/>
            <person name="Fulton L."/>
            <person name="Fulton B."/>
            <person name="Graves T."/>
            <person name="Minx P."/>
            <person name="Sodergren E."/>
            <person name="Birney E."/>
            <person name="Margulies E.H."/>
            <person name="Herrero J."/>
            <person name="Green E.D."/>
            <person name="Haussler D."/>
            <person name="Siepel A."/>
            <person name="Goldman N."/>
            <person name="Pollard K.S."/>
            <person name="Pedersen J.S."/>
            <person name="Lander E.S."/>
            <person name="Kellis M."/>
        </authorList>
    </citation>
    <scope>NUCLEOTIDE SEQUENCE [LARGE SCALE GENOMIC DNA]</scope>
    <source>
        <strain evidence="2 3">Thorbecke inbred</strain>
    </source>
</reference>
<dbReference type="AlphaFoldDB" id="G1SIN8"/>
<name>G1SIN8_RABIT</name>
<evidence type="ECO:0000313" key="2">
    <source>
        <dbReference type="Ensembl" id="ENSOCUP00000002553.3"/>
    </source>
</evidence>
<evidence type="ECO:0008006" key="4">
    <source>
        <dbReference type="Google" id="ProtNLM"/>
    </source>
</evidence>
<dbReference type="InParanoid" id="G1SIN8"/>
<organism evidence="2 3">
    <name type="scientific">Oryctolagus cuniculus</name>
    <name type="common">Rabbit</name>
    <dbReference type="NCBI Taxonomy" id="9986"/>
    <lineage>
        <taxon>Eukaryota</taxon>
        <taxon>Metazoa</taxon>
        <taxon>Chordata</taxon>
        <taxon>Craniata</taxon>
        <taxon>Vertebrata</taxon>
        <taxon>Euteleostomi</taxon>
        <taxon>Mammalia</taxon>
        <taxon>Eutheria</taxon>
        <taxon>Euarchontoglires</taxon>
        <taxon>Glires</taxon>
        <taxon>Lagomorpha</taxon>
        <taxon>Leporidae</taxon>
        <taxon>Oryctolagus</taxon>
    </lineage>
</organism>
<keyword evidence="3" id="KW-1185">Reference proteome</keyword>
<dbReference type="HOGENOM" id="CLU_189304_0_0_1"/>
<dbReference type="GeneTree" id="ENSGT00960000189679"/>
<evidence type="ECO:0000256" key="1">
    <source>
        <dbReference type="SAM" id="SignalP"/>
    </source>
</evidence>
<accession>G1SIN8</accession>
<protein>
    <recommendedName>
        <fullName evidence="4">Islet amyloid polypeptide</fullName>
    </recommendedName>
</protein>
<dbReference type="EMBL" id="AAGW02044919">
    <property type="status" value="NOT_ANNOTATED_CDS"/>
    <property type="molecule type" value="Genomic_DNA"/>
</dbReference>
<proteinExistence type="predicted"/>